<dbReference type="SUPFAM" id="SSF158472">
    <property type="entry name" value="HAMP domain-like"/>
    <property type="match status" value="1"/>
</dbReference>
<dbReference type="Gene3D" id="3.30.565.10">
    <property type="entry name" value="Histidine kinase-like ATPase, C-terminal domain"/>
    <property type="match status" value="1"/>
</dbReference>
<keyword evidence="9 14" id="KW-0418">Kinase</keyword>
<keyword evidence="13 14" id="KW-0472">Membrane</keyword>
<feature type="transmembrane region" description="Helical" evidence="16">
    <location>
        <begin position="165"/>
        <end position="185"/>
    </location>
</feature>
<dbReference type="SMART" id="SM00387">
    <property type="entry name" value="HATPase_c"/>
    <property type="match status" value="1"/>
</dbReference>
<dbReference type="Pfam" id="PF02518">
    <property type="entry name" value="HATPase_c"/>
    <property type="match status" value="1"/>
</dbReference>
<dbReference type="InterPro" id="IPR016380">
    <property type="entry name" value="Sig_transdc_His_kin_NarX/NarQ"/>
</dbReference>
<dbReference type="PANTHER" id="PTHR24421:SF10">
    <property type="entry name" value="NITRATE_NITRITE SENSOR PROTEIN NARQ"/>
    <property type="match status" value="1"/>
</dbReference>
<dbReference type="InterPro" id="IPR036890">
    <property type="entry name" value="HATPase_C_sf"/>
</dbReference>
<dbReference type="Proteomes" id="UP000465712">
    <property type="component" value="Unassembled WGS sequence"/>
</dbReference>
<dbReference type="SMART" id="SM00304">
    <property type="entry name" value="HAMP"/>
    <property type="match status" value="1"/>
</dbReference>
<organism evidence="19 20">
    <name type="scientific">Photobacterium halotolerans</name>
    <dbReference type="NCBI Taxonomy" id="265726"/>
    <lineage>
        <taxon>Bacteria</taxon>
        <taxon>Pseudomonadati</taxon>
        <taxon>Pseudomonadota</taxon>
        <taxon>Gammaproteobacteria</taxon>
        <taxon>Vibrionales</taxon>
        <taxon>Vibrionaceae</taxon>
        <taxon>Photobacterium</taxon>
    </lineage>
</organism>
<comment type="subcellular location">
    <subcellularLocation>
        <location evidence="2">Cell inner membrane</location>
        <topology evidence="2">Multi-pass membrane protein</topology>
    </subcellularLocation>
</comment>
<evidence type="ECO:0000256" key="7">
    <source>
        <dbReference type="ARBA" id="ARBA00022692"/>
    </source>
</evidence>
<evidence type="ECO:0000256" key="13">
    <source>
        <dbReference type="ARBA" id="ARBA00023136"/>
    </source>
</evidence>
<proteinExistence type="predicted"/>
<keyword evidence="4 14" id="KW-0997">Cell inner membrane</keyword>
<keyword evidence="8 14" id="KW-0547">Nucleotide-binding</keyword>
<keyword evidence="11 16" id="KW-1133">Transmembrane helix</keyword>
<dbReference type="InterPro" id="IPR050482">
    <property type="entry name" value="Sensor_HK_TwoCompSys"/>
</dbReference>
<feature type="transmembrane region" description="Helical" evidence="16">
    <location>
        <begin position="27"/>
        <end position="49"/>
    </location>
</feature>
<dbReference type="GO" id="GO:0005886">
    <property type="term" value="C:plasma membrane"/>
    <property type="evidence" value="ECO:0007669"/>
    <property type="project" value="UniProtKB-SubCell"/>
</dbReference>
<evidence type="ECO:0000313" key="19">
    <source>
        <dbReference type="EMBL" id="NAW66178.1"/>
    </source>
</evidence>
<evidence type="ECO:0000256" key="11">
    <source>
        <dbReference type="ARBA" id="ARBA00022989"/>
    </source>
</evidence>
<dbReference type="Pfam" id="PF00672">
    <property type="entry name" value="HAMP"/>
    <property type="match status" value="1"/>
</dbReference>
<evidence type="ECO:0000256" key="5">
    <source>
        <dbReference type="ARBA" id="ARBA00022553"/>
    </source>
</evidence>
<feature type="domain" description="HAMP" evidence="18">
    <location>
        <begin position="190"/>
        <end position="242"/>
    </location>
</feature>
<dbReference type="PANTHER" id="PTHR24421">
    <property type="entry name" value="NITRATE/NITRITE SENSOR PROTEIN NARX-RELATED"/>
    <property type="match status" value="1"/>
</dbReference>
<dbReference type="CDD" id="cd22899">
    <property type="entry name" value="NarQ_sensor"/>
    <property type="match status" value="1"/>
</dbReference>
<dbReference type="SUPFAM" id="SSF55874">
    <property type="entry name" value="ATPase domain of HSP90 chaperone/DNA topoisomerase II/histidine kinase"/>
    <property type="match status" value="1"/>
</dbReference>
<evidence type="ECO:0000259" key="17">
    <source>
        <dbReference type="PROSITE" id="PS50109"/>
    </source>
</evidence>
<dbReference type="InterPro" id="IPR003594">
    <property type="entry name" value="HATPase_dom"/>
</dbReference>
<dbReference type="RefSeq" id="WP_161445503.1">
    <property type="nucleotide sequence ID" value="NZ_WXWW01000200.1"/>
</dbReference>
<keyword evidence="15" id="KW-0175">Coiled coil</keyword>
<dbReference type="CDD" id="cd06225">
    <property type="entry name" value="HAMP"/>
    <property type="match status" value="1"/>
</dbReference>
<evidence type="ECO:0000259" key="18">
    <source>
        <dbReference type="PROSITE" id="PS50885"/>
    </source>
</evidence>
<evidence type="ECO:0000256" key="8">
    <source>
        <dbReference type="ARBA" id="ARBA00022741"/>
    </source>
</evidence>
<evidence type="ECO:0000256" key="12">
    <source>
        <dbReference type="ARBA" id="ARBA00023012"/>
    </source>
</evidence>
<dbReference type="GO" id="GO:0046983">
    <property type="term" value="F:protein dimerization activity"/>
    <property type="evidence" value="ECO:0007669"/>
    <property type="project" value="UniProtKB-UniRule"/>
</dbReference>
<dbReference type="InterPro" id="IPR029095">
    <property type="entry name" value="NarX-like_N"/>
</dbReference>
<dbReference type="EC" id="2.7.13.3" evidence="14"/>
<keyword evidence="5" id="KW-0597">Phosphoprotein</keyword>
<name>A0A7X4WCJ4_9GAMM</name>
<keyword evidence="7 16" id="KW-0812">Transmembrane</keyword>
<evidence type="ECO:0000256" key="4">
    <source>
        <dbReference type="ARBA" id="ARBA00022519"/>
    </source>
</evidence>
<evidence type="ECO:0000256" key="16">
    <source>
        <dbReference type="SAM" id="Phobius"/>
    </source>
</evidence>
<comment type="catalytic activity">
    <reaction evidence="1 14">
        <text>ATP + protein L-histidine = ADP + protein N-phospho-L-histidine.</text>
        <dbReference type="EC" id="2.7.13.3"/>
    </reaction>
</comment>
<gene>
    <name evidence="19" type="primary">narQ</name>
    <name evidence="19" type="ORF">CAG72_13210</name>
</gene>
<dbReference type="PIRSF" id="PIRSF003167">
    <property type="entry name" value="STHK_NarX/NarQ"/>
    <property type="match status" value="1"/>
</dbReference>
<keyword evidence="12 14" id="KW-0902">Two-component regulatory system</keyword>
<dbReference type="CDD" id="cd16917">
    <property type="entry name" value="HATPase_UhpB-NarQ-NarX-like"/>
    <property type="match status" value="1"/>
</dbReference>
<feature type="domain" description="Histidine kinase" evidence="17">
    <location>
        <begin position="383"/>
        <end position="577"/>
    </location>
</feature>
<dbReference type="GO" id="GO:0005524">
    <property type="term" value="F:ATP binding"/>
    <property type="evidence" value="ECO:0007669"/>
    <property type="project" value="UniProtKB-UniRule"/>
</dbReference>
<keyword evidence="10 14" id="KW-0067">ATP-binding</keyword>
<protein>
    <recommendedName>
        <fullName evidence="14">Sensor protein</fullName>
        <ecNumber evidence="14">2.7.13.3</ecNumber>
    </recommendedName>
</protein>
<sequence length="583" mass="65003">MPKRPDLSPSNTLPKAGLLAGSVTGTVARVMLAIVLLSLLTTGATMFAVNASRYDAEVVNLAGSLRMQSYRLAFQLAEKGQADAQDIAQFGQTLATPAMTSLLGLTTPEDLTQSYQAILDDWRRISPELTDRHPDFFIRQVPEFVDRIDHFVYELQAFSKQKLQFMAIIAGLGLGLILLLALFAIQYSRRFIVPPLYNLLIASQQVQSRNFAVRVQEDCQNELGTLAKAFNQMAEELGQSYQALERTVEEKTRRLQEANNALKTLYDCAQLLSMNRIQARHFNQVLDRLIQLEGFAAIRLVVEEGQGIRTEFQAGEPAENQSWHHHALKQENQHLGTLWWQHTLPCPDPALIISVGHLLSRALFAHQIQVQNEQLLLMEERATIARELHDSLAQALSYLKIQLTLLKRQLATSPASTHGVIDDIDHGLSQAYRQLRELLNTFRLSVKPGKLGDALNDMLSVLRNQTNATILLHNQLPSIQLTASQHIHLLHLTREAVINAIKHARANTITVDCLQQGNHVLVEIADDGQGFNPDHTKAAHYGLSIMNERAESLGGQLTITSAPGKGCLVQLKFALQTQDNNHE</sequence>
<keyword evidence="6 14" id="KW-0808">Transferase</keyword>
<dbReference type="Gene3D" id="1.20.5.1930">
    <property type="match status" value="1"/>
</dbReference>
<feature type="coiled-coil region" evidence="15">
    <location>
        <begin position="227"/>
        <end position="261"/>
    </location>
</feature>
<evidence type="ECO:0000256" key="1">
    <source>
        <dbReference type="ARBA" id="ARBA00000085"/>
    </source>
</evidence>
<evidence type="ECO:0000256" key="6">
    <source>
        <dbReference type="ARBA" id="ARBA00022679"/>
    </source>
</evidence>
<dbReference type="InterPro" id="IPR005467">
    <property type="entry name" value="His_kinase_dom"/>
</dbReference>
<dbReference type="Gene3D" id="6.10.340.10">
    <property type="match status" value="1"/>
</dbReference>
<evidence type="ECO:0000256" key="15">
    <source>
        <dbReference type="SAM" id="Coils"/>
    </source>
</evidence>
<dbReference type="EMBL" id="WXWW01000200">
    <property type="protein sequence ID" value="NAW66178.1"/>
    <property type="molecule type" value="Genomic_DNA"/>
</dbReference>
<dbReference type="InterPro" id="IPR003660">
    <property type="entry name" value="HAMP_dom"/>
</dbReference>
<evidence type="ECO:0000313" key="20">
    <source>
        <dbReference type="Proteomes" id="UP000465712"/>
    </source>
</evidence>
<dbReference type="Pfam" id="PF07730">
    <property type="entry name" value="HisKA_3"/>
    <property type="match status" value="1"/>
</dbReference>
<dbReference type="PROSITE" id="PS50109">
    <property type="entry name" value="HIS_KIN"/>
    <property type="match status" value="1"/>
</dbReference>
<evidence type="ECO:0000256" key="10">
    <source>
        <dbReference type="ARBA" id="ARBA00022840"/>
    </source>
</evidence>
<evidence type="ECO:0000256" key="9">
    <source>
        <dbReference type="ARBA" id="ARBA00022777"/>
    </source>
</evidence>
<dbReference type="InterPro" id="IPR042295">
    <property type="entry name" value="NarX-like_N_sf"/>
</dbReference>
<dbReference type="PROSITE" id="PS50885">
    <property type="entry name" value="HAMP"/>
    <property type="match status" value="1"/>
</dbReference>
<evidence type="ECO:0000256" key="14">
    <source>
        <dbReference type="PIRNR" id="PIRNR003167"/>
    </source>
</evidence>
<dbReference type="InterPro" id="IPR011712">
    <property type="entry name" value="Sig_transdc_His_kin_sub3_dim/P"/>
</dbReference>
<evidence type="ECO:0000256" key="2">
    <source>
        <dbReference type="ARBA" id="ARBA00004429"/>
    </source>
</evidence>
<reference evidence="19 20" key="1">
    <citation type="submission" date="2017-05" db="EMBL/GenBank/DDBJ databases">
        <title>High clonality and local adaptation shapes Vibrionaceae linages within an endangered oasis.</title>
        <authorList>
            <person name="Vazquez-Rosas-Landa M."/>
        </authorList>
    </citation>
    <scope>NUCLEOTIDE SEQUENCE [LARGE SCALE GENOMIC DNA]</scope>
    <source>
        <strain evidence="19 20">P46_P4S1P180</strain>
    </source>
</reference>
<evidence type="ECO:0000256" key="3">
    <source>
        <dbReference type="ARBA" id="ARBA00022475"/>
    </source>
</evidence>
<dbReference type="AlphaFoldDB" id="A0A7X4WCJ4"/>
<accession>A0A7X4WCJ4</accession>
<dbReference type="GO" id="GO:0000155">
    <property type="term" value="F:phosphorelay sensor kinase activity"/>
    <property type="evidence" value="ECO:0007669"/>
    <property type="project" value="UniProtKB-UniRule"/>
</dbReference>
<dbReference type="Pfam" id="PF13675">
    <property type="entry name" value="PilJ"/>
    <property type="match status" value="1"/>
</dbReference>
<dbReference type="Gene3D" id="1.20.120.960">
    <property type="entry name" value="Histidine kinase NarX, sensor domain"/>
    <property type="match status" value="1"/>
</dbReference>
<dbReference type="NCBIfam" id="NF008184">
    <property type="entry name" value="PRK10935.1"/>
    <property type="match status" value="1"/>
</dbReference>
<keyword evidence="3 14" id="KW-1003">Cell membrane</keyword>
<comment type="caution">
    <text evidence="19">The sequence shown here is derived from an EMBL/GenBank/DDBJ whole genome shotgun (WGS) entry which is preliminary data.</text>
</comment>